<keyword evidence="4 8" id="KW-0812">Transmembrane</keyword>
<gene>
    <name evidence="9" type="ORF">B0293_18635</name>
</gene>
<dbReference type="InterPro" id="IPR026392">
    <property type="entry name" value="Exo/Archaeosortase_dom"/>
</dbReference>
<sequence length="177" mass="19238">MPGSSRFPLRMAVLAVIAVAVGLVLAERLYRVFEVQLSGLILRVITSSGVYVASERETVYFGLSGDTPLGLRMTPECSSAFMLLPLLLVTAVMLYFRPRNAKRLFVSLAISAAVVILVNQMRVLAIVGLVHVMGIDEGYYWGHTLLGSMVSVLGGAVALVLFVWLGTRKPRAEREAV</sequence>
<proteinExistence type="predicted"/>
<reference evidence="9 10" key="1">
    <citation type="submission" date="2017-02" db="EMBL/GenBank/DDBJ databases">
        <title>Amycolatopsis azurea DSM 43854 draft genome.</title>
        <authorList>
            <person name="Mayilraj S."/>
        </authorList>
    </citation>
    <scope>NUCLEOTIDE SEQUENCE [LARGE SCALE GENOMIC DNA]</scope>
    <source>
        <strain evidence="9 10">DSM 43854</strain>
    </source>
</reference>
<protein>
    <submittedName>
        <fullName evidence="9">Exosortase/archaeosortase family protein</fullName>
    </submittedName>
</protein>
<evidence type="ECO:0000256" key="8">
    <source>
        <dbReference type="SAM" id="Phobius"/>
    </source>
</evidence>
<evidence type="ECO:0000256" key="7">
    <source>
        <dbReference type="ARBA" id="ARBA00023136"/>
    </source>
</evidence>
<evidence type="ECO:0000256" key="3">
    <source>
        <dbReference type="ARBA" id="ARBA00022670"/>
    </source>
</evidence>
<dbReference type="EMBL" id="MUXN01000014">
    <property type="protein sequence ID" value="OOC05195.1"/>
    <property type="molecule type" value="Genomic_DNA"/>
</dbReference>
<comment type="caution">
    <text evidence="9">The sequence shown here is derived from an EMBL/GenBank/DDBJ whole genome shotgun (WGS) entry which is preliminary data.</text>
</comment>
<keyword evidence="2" id="KW-1003">Cell membrane</keyword>
<keyword evidence="10" id="KW-1185">Reference proteome</keyword>
<accession>A0ABX3JD21</accession>
<dbReference type="Proteomes" id="UP000188551">
    <property type="component" value="Unassembled WGS sequence"/>
</dbReference>
<evidence type="ECO:0000256" key="1">
    <source>
        <dbReference type="ARBA" id="ARBA00004651"/>
    </source>
</evidence>
<evidence type="ECO:0000313" key="9">
    <source>
        <dbReference type="EMBL" id="OOC05195.1"/>
    </source>
</evidence>
<name>A0ABX3JD21_9PSEU</name>
<keyword evidence="6 8" id="KW-1133">Transmembrane helix</keyword>
<dbReference type="NCBIfam" id="NF012139">
    <property type="entry name" value="exosort_XrtP"/>
    <property type="match status" value="1"/>
</dbReference>
<evidence type="ECO:0000256" key="6">
    <source>
        <dbReference type="ARBA" id="ARBA00022989"/>
    </source>
</evidence>
<evidence type="ECO:0000256" key="2">
    <source>
        <dbReference type="ARBA" id="ARBA00022475"/>
    </source>
</evidence>
<keyword evidence="7 8" id="KW-0472">Membrane</keyword>
<feature type="transmembrane region" description="Helical" evidence="8">
    <location>
        <begin position="108"/>
        <end position="133"/>
    </location>
</feature>
<feature type="transmembrane region" description="Helical" evidence="8">
    <location>
        <begin position="145"/>
        <end position="165"/>
    </location>
</feature>
<evidence type="ECO:0000256" key="4">
    <source>
        <dbReference type="ARBA" id="ARBA00022692"/>
    </source>
</evidence>
<evidence type="ECO:0000313" key="10">
    <source>
        <dbReference type="Proteomes" id="UP000188551"/>
    </source>
</evidence>
<keyword evidence="5" id="KW-0378">Hydrolase</keyword>
<comment type="subcellular location">
    <subcellularLocation>
        <location evidence="1">Cell membrane</location>
        <topology evidence="1">Multi-pass membrane protein</topology>
    </subcellularLocation>
</comment>
<evidence type="ECO:0000256" key="5">
    <source>
        <dbReference type="ARBA" id="ARBA00022801"/>
    </source>
</evidence>
<dbReference type="NCBIfam" id="TIGR04178">
    <property type="entry name" value="exo_archaeo"/>
    <property type="match status" value="1"/>
</dbReference>
<feature type="transmembrane region" description="Helical" evidence="8">
    <location>
        <begin position="78"/>
        <end position="96"/>
    </location>
</feature>
<organism evidence="9 10">
    <name type="scientific">Amycolatopsis azurea DSM 43854</name>
    <dbReference type="NCBI Taxonomy" id="1238180"/>
    <lineage>
        <taxon>Bacteria</taxon>
        <taxon>Bacillati</taxon>
        <taxon>Actinomycetota</taxon>
        <taxon>Actinomycetes</taxon>
        <taxon>Pseudonocardiales</taxon>
        <taxon>Pseudonocardiaceae</taxon>
        <taxon>Amycolatopsis</taxon>
    </lineage>
</organism>
<keyword evidence="3" id="KW-0645">Protease</keyword>